<evidence type="ECO:0000313" key="3">
    <source>
        <dbReference type="EMBL" id="EFE05361.1"/>
    </source>
</evidence>
<dbReference type="InterPro" id="IPR051715">
    <property type="entry name" value="Intimin-Invasin_domain"/>
</dbReference>
<name>D4BL42_9ENTR</name>
<dbReference type="PANTHER" id="PTHR39576:SF2">
    <property type="entry name" value="ATTACHING AND EFFACING PROTEIN HOMOLOG-RELATED"/>
    <property type="match status" value="1"/>
</dbReference>
<comment type="caution">
    <text evidence="3">The sequence shown here is derived from an EMBL/GenBank/DDBJ whole genome shotgun (WGS) entry which is preliminary data.</text>
</comment>
<organism evidence="3 4">
    <name type="scientific">Citrobacter youngae ATCC 29220</name>
    <dbReference type="NCBI Taxonomy" id="500640"/>
    <lineage>
        <taxon>Bacteria</taxon>
        <taxon>Pseudomonadati</taxon>
        <taxon>Pseudomonadota</taxon>
        <taxon>Gammaproteobacteria</taxon>
        <taxon>Enterobacterales</taxon>
        <taxon>Enterobacteriaceae</taxon>
        <taxon>Citrobacter</taxon>
        <taxon>Citrobacter freundii complex</taxon>
    </lineage>
</organism>
<dbReference type="RefSeq" id="WP_006688397.1">
    <property type="nucleotide sequence ID" value="NZ_GG730306.1"/>
</dbReference>
<protein>
    <recommendedName>
        <fullName evidence="2">Inverse autotransporter beta-domain domain-containing protein</fullName>
    </recommendedName>
</protein>
<dbReference type="PANTHER" id="PTHR39576">
    <property type="entry name" value="ATTACHING AND EFFACING PROTEIN HOMOLOG-RELATED-RELATED"/>
    <property type="match status" value="1"/>
</dbReference>
<reference evidence="3 4" key="1">
    <citation type="submission" date="2010-02" db="EMBL/GenBank/DDBJ databases">
        <authorList>
            <person name="Weinstock G."/>
            <person name="Sodergren E."/>
            <person name="Clifton S."/>
            <person name="Fulton L."/>
            <person name="Fulton B."/>
            <person name="Courtney L."/>
            <person name="Fronick C."/>
            <person name="Harrison M."/>
            <person name="Strong C."/>
            <person name="Farmer C."/>
            <person name="Delahaunty K."/>
            <person name="Markovic C."/>
            <person name="Hall O."/>
            <person name="Minx P."/>
            <person name="Tomlinson C."/>
            <person name="Mitreva M."/>
            <person name="Nelson J."/>
            <person name="Hou S."/>
            <person name="Wollam A."/>
            <person name="Pepin K.H."/>
            <person name="Johnson M."/>
            <person name="Bhonagiri V."/>
            <person name="Zhang X."/>
            <person name="Suruliraj S."/>
            <person name="Warren W."/>
            <person name="Chinwalla A."/>
            <person name="Mardis E.R."/>
            <person name="Wilson R.K."/>
        </authorList>
    </citation>
    <scope>NUCLEOTIDE SEQUENCE [LARGE SCALE GENOMIC DNA]</scope>
    <source>
        <strain evidence="3 4">ATCC 29220</strain>
    </source>
</reference>
<dbReference type="Gene3D" id="2.40.160.160">
    <property type="entry name" value="Inverse autotransporter, beta-domain"/>
    <property type="match status" value="1"/>
</dbReference>
<dbReference type="InterPro" id="IPR024519">
    <property type="entry name" value="IAT_beta"/>
</dbReference>
<evidence type="ECO:0000313" key="4">
    <source>
        <dbReference type="Proteomes" id="UP000003880"/>
    </source>
</evidence>
<dbReference type="InterPro" id="IPR003535">
    <property type="entry name" value="Intimin/invasin_bac"/>
</dbReference>
<accession>D4BL42</accession>
<dbReference type="EMBL" id="ABWL02000042">
    <property type="protein sequence ID" value="EFE05361.1"/>
    <property type="molecule type" value="Genomic_DNA"/>
</dbReference>
<dbReference type="HOGENOM" id="CLU_000210_6_2_6"/>
<dbReference type="FunFam" id="2.40.160.160:FF:000001">
    <property type="entry name" value="Intimin-like inverse autotransporter SinH"/>
    <property type="match status" value="1"/>
</dbReference>
<comment type="similarity">
    <text evidence="1">Belongs to the intimin/invasin family.</text>
</comment>
<sequence>MKVFDLMRIKLRSVVWLQFFIQTLFPLLVSLSANASSTTHSDDIYFSSPITPQTLTNLASSTTSNGAEGLKTSATNIVTGTATTSVQEWLNQFGTAQIKLNVDNEGRRDKSSFDFLAPLYDNKKSVLFTQLGVRAPDGRTTGNFGLGVRTFYTENWMFGGNVFLDDDFTGKNRRVGFGAEAWTDYLKLAANTYVGTTEWHSSRDFNDYNEKPADAYDLRAEGYLPAYPQLGAKVMYEQYFGEKVALFDKDHLQNNPSAVTVGLNYTPIPLITAAVDYKRGQESLDDTQFSLNFRYAIGQSWESQITSDQVAIRRSLAGSRYDLVDRNNELSCSTRKKRAGFYLQI</sequence>
<gene>
    <name evidence="3" type="ORF">CIT292_11282</name>
</gene>
<dbReference type="GO" id="GO:0009279">
    <property type="term" value="C:cell outer membrane"/>
    <property type="evidence" value="ECO:0007669"/>
    <property type="project" value="TreeGrafter"/>
</dbReference>
<dbReference type="InterPro" id="IPR038177">
    <property type="entry name" value="IAT_beta_sf"/>
</dbReference>
<dbReference type="GO" id="GO:0007155">
    <property type="term" value="P:cell adhesion"/>
    <property type="evidence" value="ECO:0007669"/>
    <property type="project" value="InterPro"/>
</dbReference>
<proteinExistence type="inferred from homology"/>
<dbReference type="Proteomes" id="UP000003880">
    <property type="component" value="Unassembled WGS sequence"/>
</dbReference>
<dbReference type="Pfam" id="PF11924">
    <property type="entry name" value="IAT_beta"/>
    <property type="match status" value="1"/>
</dbReference>
<dbReference type="PRINTS" id="PR01369">
    <property type="entry name" value="INTIMIN"/>
</dbReference>
<evidence type="ECO:0000259" key="2">
    <source>
        <dbReference type="Pfam" id="PF11924"/>
    </source>
</evidence>
<dbReference type="AlphaFoldDB" id="D4BL42"/>
<dbReference type="eggNOG" id="COG4932">
    <property type="taxonomic scope" value="Bacteria"/>
</dbReference>
<evidence type="ECO:0000256" key="1">
    <source>
        <dbReference type="ARBA" id="ARBA00010116"/>
    </source>
</evidence>
<feature type="domain" description="Inverse autotransporter beta-domain" evidence="2">
    <location>
        <begin position="65"/>
        <end position="328"/>
    </location>
</feature>